<dbReference type="Pfam" id="PF00912">
    <property type="entry name" value="Transgly"/>
    <property type="match status" value="1"/>
</dbReference>
<feature type="region of interest" description="Disordered" evidence="9">
    <location>
        <begin position="1"/>
        <end position="33"/>
    </location>
</feature>
<dbReference type="RefSeq" id="WP_380581964.1">
    <property type="nucleotide sequence ID" value="NZ_JBHSQJ010000034.1"/>
</dbReference>
<dbReference type="GO" id="GO:0016757">
    <property type="term" value="F:glycosyltransferase activity"/>
    <property type="evidence" value="ECO:0007669"/>
    <property type="project" value="UniProtKB-KW"/>
</dbReference>
<dbReference type="InterPro" id="IPR023346">
    <property type="entry name" value="Lysozyme-like_dom_sf"/>
</dbReference>
<evidence type="ECO:0000256" key="2">
    <source>
        <dbReference type="ARBA" id="ARBA00022670"/>
    </source>
</evidence>
<dbReference type="InterPro" id="IPR001264">
    <property type="entry name" value="Glyco_trans_51"/>
</dbReference>
<keyword evidence="1" id="KW-0121">Carboxypeptidase</keyword>
<evidence type="ECO:0000259" key="12">
    <source>
        <dbReference type="Pfam" id="PF00912"/>
    </source>
</evidence>
<keyword evidence="10" id="KW-1133">Transmembrane helix</keyword>
<feature type="transmembrane region" description="Helical" evidence="10">
    <location>
        <begin position="56"/>
        <end position="76"/>
    </location>
</feature>
<accession>A0ABW1G197</accession>
<keyword evidence="10" id="KW-0812">Transmembrane</keyword>
<sequence length="828" mass="87072">MTRAEMRRAAQGKGRGSRGKGAGAAAPAGPKPKRFIDYPRWGKTGFKRWIPSWKQVSSGILVAVAALFGLVGYAYAHVQLPTENAALKMQSNTYLWKDGTLLARRGTYYRENVPLDKIPLAVQNDFIAAENETFWTDKGIDPQGILRALYKMAQGGDTQSGSTITQQYIKNAYLDSNQTFTRKFNEILLSIKINQTMSKQQILEAYLNGVYFGRGAYGIQAAAKTYYGIDAKSLNVSQGAFLAALVNGPSLYDPYGSDETGTNAANNKARAIARWQYVLNRQVVDKMQSAAQAQQALTANKFPMPKGFAKDSSKSGYVGYLVDLATNNLLRSGVSRADLDKGGYTIWTTFDKKAMDDMKAAVDGTFKGKLDPKRTVVNTVDDRGTPQYGKSYPVDAWLHAGGASVKPGDGAVTAIYGGPDYLKQQFDDADNPGVLVGSTFKAFVLAAALEYGVQSNNQGTASPGTGLSLDTLYNGNNKLKIRKPDGTLWTDKNGPWTQVNDSGENLGPINLKKAMAQSVNTVYVQLGMDVGMDKVKQAAIQAGLSPSTQWGGLGPSFALGTSTPGPIRLAAAYATFASSGMEADPYEVDHYTVNGKTVSLKSTPKRVFSPDVADSVTTALKAVINGGTGEKARALGWDAAGKTGTTDSKRSAWFVGYTKTLSTAIGLWDQSPKDHSFWPLVGLTGKTKIYGADYPTEIWTTYMKSVLSGETPVDLPADPHYGVVQNEAGVRASASASPSASASASATQSVNPSPTPSLTQGNGNGNGGNGNGNGGTGTSPSPTASTCILFCGNGGGNGGHGNGGGTGGGSSGSPSSSPSTSNSPATGN</sequence>
<evidence type="ECO:0000313" key="14">
    <source>
        <dbReference type="Proteomes" id="UP001596174"/>
    </source>
</evidence>
<dbReference type="PANTHER" id="PTHR32282:SF34">
    <property type="entry name" value="PENICILLIN-BINDING PROTEIN 1A"/>
    <property type="match status" value="1"/>
</dbReference>
<dbReference type="SUPFAM" id="SSF53955">
    <property type="entry name" value="Lysozyme-like"/>
    <property type="match status" value="1"/>
</dbReference>
<comment type="catalytic activity">
    <reaction evidence="7">
        <text>Preferential cleavage: (Ac)2-L-Lys-D-Ala-|-D-Ala. Also transpeptidation of peptidyl-alanyl moieties that are N-acyl substituents of D-alanine.</text>
        <dbReference type="EC" id="3.4.16.4"/>
    </reaction>
</comment>
<feature type="compositionally biased region" description="Low complexity" evidence="9">
    <location>
        <begin position="732"/>
        <end position="746"/>
    </location>
</feature>
<comment type="catalytic activity">
    <reaction evidence="8">
        <text>[GlcNAc-(1-&gt;4)-Mur2Ac(oyl-L-Ala-gamma-D-Glu-L-Lys-D-Ala-D-Ala)](n)-di-trans,octa-cis-undecaprenyl diphosphate + beta-D-GlcNAc-(1-&gt;4)-Mur2Ac(oyl-L-Ala-gamma-D-Glu-L-Lys-D-Ala-D-Ala)-di-trans,octa-cis-undecaprenyl diphosphate = [GlcNAc-(1-&gt;4)-Mur2Ac(oyl-L-Ala-gamma-D-Glu-L-Lys-D-Ala-D-Ala)](n+1)-di-trans,octa-cis-undecaprenyl diphosphate + di-trans,octa-cis-undecaprenyl diphosphate + H(+)</text>
        <dbReference type="Rhea" id="RHEA:23708"/>
        <dbReference type="Rhea" id="RHEA-COMP:9602"/>
        <dbReference type="Rhea" id="RHEA-COMP:9603"/>
        <dbReference type="ChEBI" id="CHEBI:15378"/>
        <dbReference type="ChEBI" id="CHEBI:58405"/>
        <dbReference type="ChEBI" id="CHEBI:60033"/>
        <dbReference type="ChEBI" id="CHEBI:78435"/>
        <dbReference type="EC" id="2.4.99.28"/>
    </reaction>
</comment>
<keyword evidence="10" id="KW-0472">Membrane</keyword>
<evidence type="ECO:0000256" key="10">
    <source>
        <dbReference type="SAM" id="Phobius"/>
    </source>
</evidence>
<evidence type="ECO:0000256" key="7">
    <source>
        <dbReference type="ARBA" id="ARBA00034000"/>
    </source>
</evidence>
<feature type="compositionally biased region" description="Gly residues" evidence="9">
    <location>
        <begin position="762"/>
        <end position="777"/>
    </location>
</feature>
<evidence type="ECO:0000256" key="9">
    <source>
        <dbReference type="SAM" id="MobiDB-lite"/>
    </source>
</evidence>
<organism evidence="13 14">
    <name type="scientific">Streptacidiphilus monticola</name>
    <dbReference type="NCBI Taxonomy" id="2161674"/>
    <lineage>
        <taxon>Bacteria</taxon>
        <taxon>Bacillati</taxon>
        <taxon>Actinomycetota</taxon>
        <taxon>Actinomycetes</taxon>
        <taxon>Kitasatosporales</taxon>
        <taxon>Streptomycetaceae</taxon>
        <taxon>Streptacidiphilus</taxon>
    </lineage>
</organism>
<dbReference type="SUPFAM" id="SSF56601">
    <property type="entry name" value="beta-lactamase/transpeptidase-like"/>
    <property type="match status" value="1"/>
</dbReference>
<feature type="domain" description="Glycosyl transferase family 51" evidence="12">
    <location>
        <begin position="101"/>
        <end position="280"/>
    </location>
</feature>
<evidence type="ECO:0000256" key="1">
    <source>
        <dbReference type="ARBA" id="ARBA00022645"/>
    </source>
</evidence>
<feature type="region of interest" description="Disordered" evidence="9">
    <location>
        <begin position="732"/>
        <end position="828"/>
    </location>
</feature>
<evidence type="ECO:0000313" key="13">
    <source>
        <dbReference type="EMBL" id="MFC5907489.1"/>
    </source>
</evidence>
<feature type="compositionally biased region" description="Gly residues" evidence="9">
    <location>
        <begin position="792"/>
        <end position="811"/>
    </location>
</feature>
<reference evidence="14" key="1">
    <citation type="journal article" date="2019" name="Int. J. Syst. Evol. Microbiol.">
        <title>The Global Catalogue of Microorganisms (GCM) 10K type strain sequencing project: providing services to taxonomists for standard genome sequencing and annotation.</title>
        <authorList>
            <consortium name="The Broad Institute Genomics Platform"/>
            <consortium name="The Broad Institute Genome Sequencing Center for Infectious Disease"/>
            <person name="Wu L."/>
            <person name="Ma J."/>
        </authorList>
    </citation>
    <scope>NUCLEOTIDE SEQUENCE [LARGE SCALE GENOMIC DNA]</scope>
    <source>
        <strain evidence="14">JCM 4816</strain>
    </source>
</reference>
<dbReference type="EMBL" id="JBHSQJ010000034">
    <property type="protein sequence ID" value="MFC5907489.1"/>
    <property type="molecule type" value="Genomic_DNA"/>
</dbReference>
<evidence type="ECO:0000256" key="6">
    <source>
        <dbReference type="ARBA" id="ARBA00023268"/>
    </source>
</evidence>
<keyword evidence="3 13" id="KW-0328">Glycosyltransferase</keyword>
<evidence type="ECO:0000256" key="5">
    <source>
        <dbReference type="ARBA" id="ARBA00022801"/>
    </source>
</evidence>
<protein>
    <submittedName>
        <fullName evidence="13">Transglycosylase domain-containing protein</fullName>
        <ecNumber evidence="13">2.4.-.-</ecNumber>
    </submittedName>
</protein>
<dbReference type="EC" id="2.4.-.-" evidence="13"/>
<keyword evidence="4 13" id="KW-0808">Transferase</keyword>
<name>A0ABW1G197_9ACTN</name>
<keyword evidence="2" id="KW-0645">Protease</keyword>
<dbReference type="InterPro" id="IPR001460">
    <property type="entry name" value="PCN-bd_Tpept"/>
</dbReference>
<comment type="caution">
    <text evidence="13">The sequence shown here is derived from an EMBL/GenBank/DDBJ whole genome shotgun (WGS) entry which is preliminary data.</text>
</comment>
<evidence type="ECO:0000256" key="8">
    <source>
        <dbReference type="ARBA" id="ARBA00049902"/>
    </source>
</evidence>
<dbReference type="InterPro" id="IPR012338">
    <property type="entry name" value="Beta-lactam/transpept-like"/>
</dbReference>
<dbReference type="InterPro" id="IPR050396">
    <property type="entry name" value="Glycosyltr_51/Transpeptidase"/>
</dbReference>
<keyword evidence="14" id="KW-1185">Reference proteome</keyword>
<evidence type="ECO:0000256" key="4">
    <source>
        <dbReference type="ARBA" id="ARBA00022679"/>
    </source>
</evidence>
<dbReference type="Gene3D" id="3.40.710.10">
    <property type="entry name" value="DD-peptidase/beta-lactamase superfamily"/>
    <property type="match status" value="1"/>
</dbReference>
<dbReference type="Pfam" id="PF00905">
    <property type="entry name" value="Transpeptidase"/>
    <property type="match status" value="1"/>
</dbReference>
<feature type="compositionally biased region" description="Low complexity" evidence="9">
    <location>
        <begin position="812"/>
        <end position="828"/>
    </location>
</feature>
<dbReference type="InterPro" id="IPR036950">
    <property type="entry name" value="PBP_transglycosylase"/>
</dbReference>
<gene>
    <name evidence="13" type="ORF">ACFP3V_09670</name>
</gene>
<feature type="domain" description="Penicillin-binding protein transpeptidase" evidence="11">
    <location>
        <begin position="483"/>
        <end position="660"/>
    </location>
</feature>
<dbReference type="PANTHER" id="PTHR32282">
    <property type="entry name" value="BINDING PROTEIN TRANSPEPTIDASE, PUTATIVE-RELATED"/>
    <property type="match status" value="1"/>
</dbReference>
<dbReference type="Proteomes" id="UP001596174">
    <property type="component" value="Unassembled WGS sequence"/>
</dbReference>
<keyword evidence="6" id="KW-0511">Multifunctional enzyme</keyword>
<proteinExistence type="predicted"/>
<evidence type="ECO:0000256" key="3">
    <source>
        <dbReference type="ARBA" id="ARBA00022676"/>
    </source>
</evidence>
<dbReference type="Gene3D" id="1.10.3810.10">
    <property type="entry name" value="Biosynthetic peptidoglycan transglycosylase-like"/>
    <property type="match status" value="1"/>
</dbReference>
<evidence type="ECO:0000259" key="11">
    <source>
        <dbReference type="Pfam" id="PF00905"/>
    </source>
</evidence>
<keyword evidence="5" id="KW-0378">Hydrolase</keyword>
<feature type="compositionally biased region" description="Polar residues" evidence="9">
    <location>
        <begin position="747"/>
        <end position="760"/>
    </location>
</feature>